<proteinExistence type="predicted"/>
<feature type="domain" description="Xylanolytic transcriptional activator regulatory" evidence="2">
    <location>
        <begin position="237"/>
        <end position="310"/>
    </location>
</feature>
<dbReference type="GO" id="GO:0003700">
    <property type="term" value="F:DNA-binding transcription factor activity"/>
    <property type="evidence" value="ECO:0007669"/>
    <property type="project" value="InterPro"/>
</dbReference>
<dbReference type="PANTHER" id="PTHR46910">
    <property type="entry name" value="TRANSCRIPTION FACTOR PDR1"/>
    <property type="match status" value="1"/>
</dbReference>
<dbReference type="InterPro" id="IPR050987">
    <property type="entry name" value="AtrR-like"/>
</dbReference>
<keyword evidence="4" id="KW-1185">Reference proteome</keyword>
<dbReference type="Pfam" id="PF04082">
    <property type="entry name" value="Fungal_trans"/>
    <property type="match status" value="1"/>
</dbReference>
<evidence type="ECO:0000259" key="2">
    <source>
        <dbReference type="SMART" id="SM00906"/>
    </source>
</evidence>
<dbReference type="GO" id="GO:0003677">
    <property type="term" value="F:DNA binding"/>
    <property type="evidence" value="ECO:0007669"/>
    <property type="project" value="InterPro"/>
</dbReference>
<dbReference type="SMART" id="SM00906">
    <property type="entry name" value="Fungal_trans"/>
    <property type="match status" value="1"/>
</dbReference>
<gene>
    <name evidence="3" type="ORF">EDB81DRAFT_816789</name>
</gene>
<evidence type="ECO:0000313" key="3">
    <source>
        <dbReference type="EMBL" id="KAH7118353.1"/>
    </source>
</evidence>
<dbReference type="CDD" id="cd12148">
    <property type="entry name" value="fungal_TF_MHR"/>
    <property type="match status" value="1"/>
</dbReference>
<evidence type="ECO:0000313" key="4">
    <source>
        <dbReference type="Proteomes" id="UP000738349"/>
    </source>
</evidence>
<reference evidence="3" key="1">
    <citation type="journal article" date="2021" name="Nat. Commun.">
        <title>Genetic determinants of endophytism in the Arabidopsis root mycobiome.</title>
        <authorList>
            <person name="Mesny F."/>
            <person name="Miyauchi S."/>
            <person name="Thiergart T."/>
            <person name="Pickel B."/>
            <person name="Atanasova L."/>
            <person name="Karlsson M."/>
            <person name="Huettel B."/>
            <person name="Barry K.W."/>
            <person name="Haridas S."/>
            <person name="Chen C."/>
            <person name="Bauer D."/>
            <person name="Andreopoulos W."/>
            <person name="Pangilinan J."/>
            <person name="LaButti K."/>
            <person name="Riley R."/>
            <person name="Lipzen A."/>
            <person name="Clum A."/>
            <person name="Drula E."/>
            <person name="Henrissat B."/>
            <person name="Kohler A."/>
            <person name="Grigoriev I.V."/>
            <person name="Martin F.M."/>
            <person name="Hacquard S."/>
        </authorList>
    </citation>
    <scope>NUCLEOTIDE SEQUENCE</scope>
    <source>
        <strain evidence="3">MPI-CAGE-AT-0147</strain>
    </source>
</reference>
<evidence type="ECO:0000256" key="1">
    <source>
        <dbReference type="ARBA" id="ARBA00023242"/>
    </source>
</evidence>
<dbReference type="GO" id="GO:0006351">
    <property type="term" value="P:DNA-templated transcription"/>
    <property type="evidence" value="ECO:0007669"/>
    <property type="project" value="InterPro"/>
</dbReference>
<protein>
    <submittedName>
        <fullName evidence="3">PrnA-like fungal-specific transcription factor</fullName>
    </submittedName>
</protein>
<dbReference type="InterPro" id="IPR007219">
    <property type="entry name" value="XnlR_reg_dom"/>
</dbReference>
<dbReference type="AlphaFoldDB" id="A0A9P9IE52"/>
<dbReference type="Proteomes" id="UP000738349">
    <property type="component" value="Unassembled WGS sequence"/>
</dbReference>
<organism evidence="3 4">
    <name type="scientific">Dactylonectria macrodidyma</name>
    <dbReference type="NCBI Taxonomy" id="307937"/>
    <lineage>
        <taxon>Eukaryota</taxon>
        <taxon>Fungi</taxon>
        <taxon>Dikarya</taxon>
        <taxon>Ascomycota</taxon>
        <taxon>Pezizomycotina</taxon>
        <taxon>Sordariomycetes</taxon>
        <taxon>Hypocreomycetidae</taxon>
        <taxon>Hypocreales</taxon>
        <taxon>Nectriaceae</taxon>
        <taxon>Dactylonectria</taxon>
    </lineage>
</organism>
<dbReference type="EMBL" id="JAGMUV010000027">
    <property type="protein sequence ID" value="KAH7118353.1"/>
    <property type="molecule type" value="Genomic_DNA"/>
</dbReference>
<accession>A0A9P9IE52</accession>
<dbReference type="PANTHER" id="PTHR46910:SF15">
    <property type="entry name" value="PRNA PROTEIN"/>
    <property type="match status" value="1"/>
</dbReference>
<keyword evidence="1" id="KW-0539">Nucleus</keyword>
<comment type="caution">
    <text evidence="3">The sequence shown here is derived from an EMBL/GenBank/DDBJ whole genome shotgun (WGS) entry which is preliminary data.</text>
</comment>
<name>A0A9P9IE52_9HYPO</name>
<dbReference type="GO" id="GO:0008270">
    <property type="term" value="F:zinc ion binding"/>
    <property type="evidence" value="ECO:0007669"/>
    <property type="project" value="InterPro"/>
</dbReference>
<dbReference type="OrthoDB" id="3921198at2759"/>
<sequence length="648" mass="72377">MESQDQPFDDAATLERESFTVKTLSRSTAHYSGEFSHWNFSHTVRQKVNHYLDATGSSSQNGFQAPPVQNEGWDPASQKPKIVEYWRATQLQVPSSRVQNVLSILPPKGIAIFLAQVYFEFAQTNSFFVEDTWVYDKLKLLYEHPGNVTSSAAAWVCSVVMVLAVGTQFAHMGSGELAVRTPAADGDPPTGKESGTMLYQTATTLLPDIITVASLESVQACLLLAHYTMPLDTHGLAYTYLGLGIKMAIQNGMHRKYTGVELDPWTIETRNRLWWTAYTVERRVCVLHGRPASITAIEMDTELPKDLAEFRQRNQPSKFDNMLALIHLTGGLADIASSLTFLRRCPKALQATYLERILSVRERLLTWWSTLPQDVQTPSVSSPLFRPNVHLKLSYHLTQIFTGRLFIFHESSRGSLTDGASKDMPRRNRRATLVSDALEAAFDVMNLLELLHETKGLARESYTEFSSCRAALLLLLAQSINQRTERVRTAVKLGMRLIKLMSTGSNVSNQSEASVIETIDLAICRLHSLNGGLSGGECGLDEQERKVRYFRFKEWTELCISTGNVAIDPSPMSGGPLPDPSIRDLPFHGTSVKWPDTGDTMADLRNWTRHIFNDIETATSLDILPSGQMTESGVMSTLASQDCWRGYR</sequence>